<dbReference type="RefSeq" id="WP_218133474.1">
    <property type="nucleotide sequence ID" value="NZ_FNMZ01000010.1"/>
</dbReference>
<evidence type="ECO:0000256" key="4">
    <source>
        <dbReference type="SAM" id="MobiDB-lite"/>
    </source>
</evidence>
<dbReference type="GO" id="GO:0008263">
    <property type="term" value="F:pyrimidine-specific mismatch base pair DNA N-glycosylase activity"/>
    <property type="evidence" value="ECO:0007669"/>
    <property type="project" value="TreeGrafter"/>
</dbReference>
<feature type="compositionally biased region" description="Basic and acidic residues" evidence="4">
    <location>
        <begin position="1"/>
        <end position="10"/>
    </location>
</feature>
<dbReference type="GO" id="GO:0006285">
    <property type="term" value="P:base-excision repair, AP site formation"/>
    <property type="evidence" value="ECO:0007669"/>
    <property type="project" value="InterPro"/>
</dbReference>
<evidence type="ECO:0000313" key="7">
    <source>
        <dbReference type="Proteomes" id="UP000199118"/>
    </source>
</evidence>
<dbReference type="PANTHER" id="PTHR12159:SF9">
    <property type="entry name" value="G_T MISMATCH-SPECIFIC THYMINE DNA GLYCOSYLASE"/>
    <property type="match status" value="1"/>
</dbReference>
<dbReference type="InterPro" id="IPR036895">
    <property type="entry name" value="Uracil-DNA_glycosylase-like_sf"/>
</dbReference>
<evidence type="ECO:0000256" key="3">
    <source>
        <dbReference type="ARBA" id="ARBA00023204"/>
    </source>
</evidence>
<feature type="region of interest" description="Disordered" evidence="4">
    <location>
        <begin position="1"/>
        <end position="52"/>
    </location>
</feature>
<organism evidence="6 7">
    <name type="scientific">Albimonas donghaensis</name>
    <dbReference type="NCBI Taxonomy" id="356660"/>
    <lineage>
        <taxon>Bacteria</taxon>
        <taxon>Pseudomonadati</taxon>
        <taxon>Pseudomonadota</taxon>
        <taxon>Alphaproteobacteria</taxon>
        <taxon>Rhodobacterales</taxon>
        <taxon>Paracoccaceae</taxon>
        <taxon>Albimonas</taxon>
    </lineage>
</organism>
<evidence type="ECO:0000313" key="6">
    <source>
        <dbReference type="EMBL" id="SDX80421.1"/>
    </source>
</evidence>
<dbReference type="GO" id="GO:0004844">
    <property type="term" value="F:uracil DNA N-glycosylase activity"/>
    <property type="evidence" value="ECO:0007669"/>
    <property type="project" value="TreeGrafter"/>
</dbReference>
<evidence type="ECO:0000259" key="5">
    <source>
        <dbReference type="Pfam" id="PF03167"/>
    </source>
</evidence>
<name>A0A1H3ENX6_9RHOB</name>
<dbReference type="InterPro" id="IPR005122">
    <property type="entry name" value="Uracil-DNA_glycosylase-like"/>
</dbReference>
<keyword evidence="2" id="KW-0378">Hydrolase</keyword>
<keyword evidence="3" id="KW-0234">DNA repair</keyword>
<protein>
    <submittedName>
        <fullName evidence="6">G/U mismatch-specific uracil-DNA glycosylase</fullName>
    </submittedName>
</protein>
<dbReference type="CDD" id="cd10028">
    <property type="entry name" value="UDG-F2_TDG_MUG"/>
    <property type="match status" value="1"/>
</dbReference>
<dbReference type="STRING" id="356660.SAMN05444336_110119"/>
<sequence>MSPGGYDKRGGRSISARPVSISGSVARPGEGEGEGESEGRGEEDGGLDAPGRVLPELLAPGLRVVFVGSAAGRVSARRGAYYAGPGNRFWPILAETGLTPRLFAPEAFPALLPLGIGLSDVNARQSGADSSLDPAADDPSGLEARLRAARPAIVAFNGKRPAAAALGRPSRGLRFGRQAEDWAGAACWVLPSTSGLAVRWWDPAPWRDLAAAARG</sequence>
<dbReference type="Pfam" id="PF03167">
    <property type="entry name" value="UDG"/>
    <property type="match status" value="1"/>
</dbReference>
<dbReference type="Gene3D" id="3.40.470.10">
    <property type="entry name" value="Uracil-DNA glycosylase-like domain"/>
    <property type="match status" value="1"/>
</dbReference>
<evidence type="ECO:0000256" key="2">
    <source>
        <dbReference type="ARBA" id="ARBA00022801"/>
    </source>
</evidence>
<proteinExistence type="predicted"/>
<dbReference type="SUPFAM" id="SSF52141">
    <property type="entry name" value="Uracil-DNA glycosylase-like"/>
    <property type="match status" value="1"/>
</dbReference>
<feature type="domain" description="Uracil-DNA glycosylase-like" evidence="5">
    <location>
        <begin position="57"/>
        <end position="201"/>
    </location>
</feature>
<dbReference type="EMBL" id="FNMZ01000010">
    <property type="protein sequence ID" value="SDX80421.1"/>
    <property type="molecule type" value="Genomic_DNA"/>
</dbReference>
<keyword evidence="7" id="KW-1185">Reference proteome</keyword>
<evidence type="ECO:0000256" key="1">
    <source>
        <dbReference type="ARBA" id="ARBA00022763"/>
    </source>
</evidence>
<accession>A0A1H3ENX6</accession>
<dbReference type="PANTHER" id="PTHR12159">
    <property type="entry name" value="G/T AND G/U MISMATCH-SPECIFIC DNA GLYCOSYLASE"/>
    <property type="match status" value="1"/>
</dbReference>
<dbReference type="InterPro" id="IPR015637">
    <property type="entry name" value="MUG/TDG"/>
</dbReference>
<gene>
    <name evidence="6" type="ORF">SAMN05444336_110119</name>
</gene>
<dbReference type="AlphaFoldDB" id="A0A1H3ENX6"/>
<reference evidence="6 7" key="1">
    <citation type="submission" date="2016-10" db="EMBL/GenBank/DDBJ databases">
        <authorList>
            <person name="de Groot N.N."/>
        </authorList>
    </citation>
    <scope>NUCLEOTIDE SEQUENCE [LARGE SCALE GENOMIC DNA]</scope>
    <source>
        <strain evidence="6 7">DSM 17890</strain>
    </source>
</reference>
<keyword evidence="1" id="KW-0227">DNA damage</keyword>
<dbReference type="Proteomes" id="UP000199118">
    <property type="component" value="Unassembled WGS sequence"/>
</dbReference>